<dbReference type="InterPro" id="IPR011010">
    <property type="entry name" value="DNA_brk_join_enz"/>
</dbReference>
<dbReference type="EMBL" id="JAMWDU010000003">
    <property type="protein sequence ID" value="MCP8887045.1"/>
    <property type="molecule type" value="Genomic_DNA"/>
</dbReference>
<dbReference type="InterPro" id="IPR013762">
    <property type="entry name" value="Integrase-like_cat_sf"/>
</dbReference>
<evidence type="ECO:0000256" key="1">
    <source>
        <dbReference type="ARBA" id="ARBA00008857"/>
    </source>
</evidence>
<evidence type="ECO:0000313" key="7">
    <source>
        <dbReference type="Proteomes" id="UP001060275"/>
    </source>
</evidence>
<evidence type="ECO:0000256" key="4">
    <source>
        <dbReference type="ARBA" id="ARBA00023172"/>
    </source>
</evidence>
<dbReference type="SUPFAM" id="SSF56349">
    <property type="entry name" value="DNA breaking-rejoining enzymes"/>
    <property type="match status" value="1"/>
</dbReference>
<dbReference type="GO" id="GO:0006310">
    <property type="term" value="P:DNA recombination"/>
    <property type="evidence" value="ECO:0007669"/>
    <property type="project" value="UniProtKB-KW"/>
</dbReference>
<dbReference type="InterPro" id="IPR038488">
    <property type="entry name" value="Integrase_DNA-bd_sf"/>
</dbReference>
<keyword evidence="7" id="KW-1185">Reference proteome</keyword>
<keyword evidence="2" id="KW-0229">DNA integration</keyword>
<dbReference type="Proteomes" id="UP001060275">
    <property type="component" value="Unassembled WGS sequence"/>
</dbReference>
<sequence>MGTKLTQGTVNKIAEEHEAGQQVYDADVSGLRIVVGSKSSSFKLVGRINDGSNRYVSIIIGRTDEVSLKTAREKAAELKLALRRGEDPRTAKRTVPSLRSAWERYRETRGAELQPSTVAWYEEKVVGVLRSILDIPLDKLDRETVRALHEKITKKNGPYGANGAMRALKAVYNDAARTQDLPPNPVSRAVRMNKEAPRKWALDAAGLAVAWRCLDAMEDHSRAACWTVMLLTGLRSHDARSMRWEHLDADGVLTVPSPKGGVDRAFRLPLPRHLLQVLERVRQETAPLESPFVFPSITSKSGHIEEMRRTAEFPHAPHQMRHTYRTWSLEAGVDMQTVTLLMNHRPAGVTWGYVTRAHLLGHMREAQEKVCAALVKHRGG</sequence>
<keyword evidence="4" id="KW-0233">DNA recombination</keyword>
<dbReference type="PANTHER" id="PTHR30629">
    <property type="entry name" value="PROPHAGE INTEGRASE"/>
    <property type="match status" value="1"/>
</dbReference>
<keyword evidence="3" id="KW-0238">DNA-binding</keyword>
<dbReference type="Pfam" id="PF00589">
    <property type="entry name" value="Phage_integrase"/>
    <property type="match status" value="1"/>
</dbReference>
<proteinExistence type="inferred from homology"/>
<dbReference type="Gene3D" id="3.30.160.390">
    <property type="entry name" value="Integrase, DNA-binding domain"/>
    <property type="match status" value="1"/>
</dbReference>
<dbReference type="InterPro" id="IPR050808">
    <property type="entry name" value="Phage_Integrase"/>
</dbReference>
<dbReference type="AlphaFoldDB" id="A0A9Q4ANQ4"/>
<dbReference type="GO" id="GO:0003677">
    <property type="term" value="F:DNA binding"/>
    <property type="evidence" value="ECO:0007669"/>
    <property type="project" value="UniProtKB-KW"/>
</dbReference>
<organism evidence="6 7">
    <name type="scientific">Devosia ureilytica</name>
    <dbReference type="NCBI Taxonomy" id="2952754"/>
    <lineage>
        <taxon>Bacteria</taxon>
        <taxon>Pseudomonadati</taxon>
        <taxon>Pseudomonadota</taxon>
        <taxon>Alphaproteobacteria</taxon>
        <taxon>Hyphomicrobiales</taxon>
        <taxon>Devosiaceae</taxon>
        <taxon>Devosia</taxon>
    </lineage>
</organism>
<evidence type="ECO:0000256" key="3">
    <source>
        <dbReference type="ARBA" id="ARBA00023125"/>
    </source>
</evidence>
<dbReference type="Gene3D" id="1.10.150.130">
    <property type="match status" value="1"/>
</dbReference>
<evidence type="ECO:0000259" key="5">
    <source>
        <dbReference type="PROSITE" id="PS51898"/>
    </source>
</evidence>
<comment type="similarity">
    <text evidence="1">Belongs to the 'phage' integrase family.</text>
</comment>
<evidence type="ECO:0000313" key="6">
    <source>
        <dbReference type="EMBL" id="MCP8887045.1"/>
    </source>
</evidence>
<dbReference type="InterPro" id="IPR025166">
    <property type="entry name" value="Integrase_DNA_bind_dom"/>
</dbReference>
<accession>A0A9Q4ANQ4</accession>
<comment type="caution">
    <text evidence="6">The sequence shown here is derived from an EMBL/GenBank/DDBJ whole genome shotgun (WGS) entry which is preliminary data.</text>
</comment>
<name>A0A9Q4ANQ4_9HYPH</name>
<feature type="domain" description="Tyr recombinase" evidence="5">
    <location>
        <begin position="197"/>
        <end position="368"/>
    </location>
</feature>
<dbReference type="InterPro" id="IPR002104">
    <property type="entry name" value="Integrase_catalytic"/>
</dbReference>
<evidence type="ECO:0000256" key="2">
    <source>
        <dbReference type="ARBA" id="ARBA00022908"/>
    </source>
</evidence>
<dbReference type="PANTHER" id="PTHR30629:SF2">
    <property type="entry name" value="PROPHAGE INTEGRASE INTS-RELATED"/>
    <property type="match status" value="1"/>
</dbReference>
<dbReference type="GO" id="GO:0015074">
    <property type="term" value="P:DNA integration"/>
    <property type="evidence" value="ECO:0007669"/>
    <property type="project" value="UniProtKB-KW"/>
</dbReference>
<dbReference type="RefSeq" id="WP_254674130.1">
    <property type="nucleotide sequence ID" value="NZ_JAMWDU010000003.1"/>
</dbReference>
<dbReference type="Pfam" id="PF13356">
    <property type="entry name" value="Arm-DNA-bind_3"/>
    <property type="match status" value="1"/>
</dbReference>
<reference evidence="6" key="1">
    <citation type="submission" date="2022-06" db="EMBL/GenBank/DDBJ databases">
        <title>Devosia sp. XJ19-45 genome assembly.</title>
        <authorList>
            <person name="Li B."/>
            <person name="Cai M."/>
            <person name="Nie G."/>
            <person name="Li W."/>
        </authorList>
    </citation>
    <scope>NUCLEOTIDE SEQUENCE</scope>
    <source>
        <strain evidence="6">XJ19-45</strain>
    </source>
</reference>
<gene>
    <name evidence="6" type="ORF">NF348_08015</name>
</gene>
<dbReference type="InterPro" id="IPR010998">
    <property type="entry name" value="Integrase_recombinase_N"/>
</dbReference>
<dbReference type="PROSITE" id="PS51898">
    <property type="entry name" value="TYR_RECOMBINASE"/>
    <property type="match status" value="1"/>
</dbReference>
<dbReference type="Gene3D" id="1.10.443.10">
    <property type="entry name" value="Intergrase catalytic core"/>
    <property type="match status" value="1"/>
</dbReference>
<protein>
    <submittedName>
        <fullName evidence="6">Integrase family protein</fullName>
    </submittedName>
</protein>